<dbReference type="InterPro" id="IPR023922">
    <property type="entry name" value="S04_starv_induced_SfnB"/>
</dbReference>
<dbReference type="InterPro" id="IPR046373">
    <property type="entry name" value="Acyl-CoA_Oxase/DH_mid-dom_sf"/>
</dbReference>
<evidence type="ECO:0000259" key="15">
    <source>
        <dbReference type="Pfam" id="PF02771"/>
    </source>
</evidence>
<keyword evidence="2" id="KW-0285">Flavoprotein</keyword>
<comment type="pathway">
    <text evidence="7">Sulfur metabolism; dibenzothiophene degradation.</text>
</comment>
<comment type="catalytic activity">
    <reaction evidence="11">
        <text>dibenzothiophene + FMNH2 + O2 = dibenzothiophene 5-oxide + FMN + H2O + H(+)</text>
        <dbReference type="Rhea" id="RHEA:49076"/>
        <dbReference type="ChEBI" id="CHEBI:15377"/>
        <dbReference type="ChEBI" id="CHEBI:15378"/>
        <dbReference type="ChEBI" id="CHEBI:15379"/>
        <dbReference type="ChEBI" id="CHEBI:23681"/>
        <dbReference type="ChEBI" id="CHEBI:23683"/>
        <dbReference type="ChEBI" id="CHEBI:57618"/>
        <dbReference type="ChEBI" id="CHEBI:58210"/>
    </reaction>
</comment>
<dbReference type="Gene3D" id="2.40.110.10">
    <property type="entry name" value="Butyryl-CoA Dehydrogenase, subunit A, domain 2"/>
    <property type="match status" value="1"/>
</dbReference>
<dbReference type="NCBIfam" id="TIGR04022">
    <property type="entry name" value="sulfur_SfnB"/>
    <property type="match status" value="1"/>
</dbReference>
<dbReference type="Proteomes" id="UP000553963">
    <property type="component" value="Unassembled WGS sequence"/>
</dbReference>
<evidence type="ECO:0000313" key="18">
    <source>
        <dbReference type="Proteomes" id="UP000553963"/>
    </source>
</evidence>
<evidence type="ECO:0000256" key="10">
    <source>
        <dbReference type="ARBA" id="ARBA00034345"/>
    </source>
</evidence>
<dbReference type="InterPro" id="IPR006091">
    <property type="entry name" value="Acyl-CoA_Oxase/DH_mid-dom"/>
</dbReference>
<evidence type="ECO:0000256" key="9">
    <source>
        <dbReference type="ARBA" id="ARBA00034328"/>
    </source>
</evidence>
<dbReference type="InterPro" id="IPR037069">
    <property type="entry name" value="AcylCoA_DH/ox_N_sf"/>
</dbReference>
<dbReference type="InterPro" id="IPR013786">
    <property type="entry name" value="AcylCoA_DH/ox_N"/>
</dbReference>
<comment type="similarity">
    <text evidence="8">Belongs to the DszC flavin monooxygenase family.</text>
</comment>
<dbReference type="EMBL" id="JACIDS010000004">
    <property type="protein sequence ID" value="MBB3932080.1"/>
    <property type="molecule type" value="Genomic_DNA"/>
</dbReference>
<evidence type="ECO:0000256" key="6">
    <source>
        <dbReference type="ARBA" id="ARBA00023033"/>
    </source>
</evidence>
<gene>
    <name evidence="17" type="ORF">GGR25_003138</name>
</gene>
<dbReference type="GO" id="GO:0008470">
    <property type="term" value="F:3-methylbutanoyl-CoA dehydrogenase activity"/>
    <property type="evidence" value="ECO:0007669"/>
    <property type="project" value="TreeGrafter"/>
</dbReference>
<dbReference type="AlphaFoldDB" id="A0A840AP10"/>
<accession>A0A840AP10</accession>
<evidence type="ECO:0000256" key="2">
    <source>
        <dbReference type="ARBA" id="ARBA00022630"/>
    </source>
</evidence>
<evidence type="ECO:0000256" key="11">
    <source>
        <dbReference type="ARBA" id="ARBA00047859"/>
    </source>
</evidence>
<dbReference type="InterPro" id="IPR036250">
    <property type="entry name" value="AcylCo_DH-like_C"/>
</dbReference>
<keyword evidence="5" id="KW-0560">Oxidoreductase</keyword>
<dbReference type="PANTHER" id="PTHR43884">
    <property type="entry name" value="ACYL-COA DEHYDROGENASE"/>
    <property type="match status" value="1"/>
</dbReference>
<dbReference type="InterPro" id="IPR013107">
    <property type="entry name" value="Acyl-CoA_DH_C"/>
</dbReference>
<keyword evidence="18" id="KW-1185">Reference proteome</keyword>
<proteinExistence type="inferred from homology"/>
<evidence type="ECO:0000313" key="17">
    <source>
        <dbReference type="EMBL" id="MBB3932080.1"/>
    </source>
</evidence>
<protein>
    <recommendedName>
        <fullName evidence="10">Dibenzothiophene monooxygenase</fullName>
        <ecNumber evidence="9">1.14.14.21</ecNumber>
    </recommendedName>
</protein>
<feature type="domain" description="Acyl-CoA dehydrogenase/oxidase N-terminal" evidence="15">
    <location>
        <begin position="44"/>
        <end position="143"/>
    </location>
</feature>
<comment type="catalytic activity">
    <reaction evidence="12">
        <text>dibenzothiophene 5-oxide + FMNH2 + O2 = dibenzothiophene 5,5-dioxide + FMN + H2O + H(+)</text>
        <dbReference type="Rhea" id="RHEA:49080"/>
        <dbReference type="ChEBI" id="CHEBI:15377"/>
        <dbReference type="ChEBI" id="CHEBI:15378"/>
        <dbReference type="ChEBI" id="CHEBI:15379"/>
        <dbReference type="ChEBI" id="CHEBI:23683"/>
        <dbReference type="ChEBI" id="CHEBI:57618"/>
        <dbReference type="ChEBI" id="CHEBI:58210"/>
        <dbReference type="ChEBI" id="CHEBI:90356"/>
    </reaction>
</comment>
<feature type="domain" description="Acyl-CoA dehydrogenase C-terminal" evidence="16">
    <location>
        <begin position="262"/>
        <end position="395"/>
    </location>
</feature>
<comment type="caution">
    <text evidence="17">The sequence shown here is derived from an EMBL/GenBank/DDBJ whole genome shotgun (WGS) entry which is preliminary data.</text>
</comment>
<organism evidence="17 18">
    <name type="scientific">Kaistia hirudinis</name>
    <dbReference type="NCBI Taxonomy" id="1293440"/>
    <lineage>
        <taxon>Bacteria</taxon>
        <taxon>Pseudomonadati</taxon>
        <taxon>Pseudomonadota</taxon>
        <taxon>Alphaproteobacteria</taxon>
        <taxon>Hyphomicrobiales</taxon>
        <taxon>Kaistiaceae</taxon>
        <taxon>Kaistia</taxon>
    </lineage>
</organism>
<feature type="domain" description="Acyl-CoA oxidase/dehydrogenase middle" evidence="14">
    <location>
        <begin position="150"/>
        <end position="235"/>
    </location>
</feature>
<dbReference type="GO" id="GO:0005737">
    <property type="term" value="C:cytoplasm"/>
    <property type="evidence" value="ECO:0007669"/>
    <property type="project" value="UniProtKB-SubCell"/>
</dbReference>
<keyword evidence="4" id="KW-0547">Nucleotide-binding</keyword>
<evidence type="ECO:0000259" key="14">
    <source>
        <dbReference type="Pfam" id="PF02770"/>
    </source>
</evidence>
<evidence type="ECO:0000256" key="7">
    <source>
        <dbReference type="ARBA" id="ARBA00034307"/>
    </source>
</evidence>
<dbReference type="Gene3D" id="1.10.540.10">
    <property type="entry name" value="Acyl-CoA dehydrogenase/oxidase, N-terminal domain"/>
    <property type="match status" value="1"/>
</dbReference>
<dbReference type="SUPFAM" id="SSF47203">
    <property type="entry name" value="Acyl-CoA dehydrogenase C-terminal domain-like"/>
    <property type="match status" value="1"/>
</dbReference>
<comment type="catalytic activity">
    <reaction evidence="13">
        <text>dibenzothiophene + 2 FMNH2 + 2 O2 = dibenzothiophene 5,5-dioxide + 2 FMN + 2 H2O + 2 H(+)</text>
        <dbReference type="Rhea" id="RHEA:49072"/>
        <dbReference type="ChEBI" id="CHEBI:15377"/>
        <dbReference type="ChEBI" id="CHEBI:15378"/>
        <dbReference type="ChEBI" id="CHEBI:15379"/>
        <dbReference type="ChEBI" id="CHEBI:23681"/>
        <dbReference type="ChEBI" id="CHEBI:57618"/>
        <dbReference type="ChEBI" id="CHEBI:58210"/>
        <dbReference type="ChEBI" id="CHEBI:90356"/>
        <dbReference type="EC" id="1.14.14.21"/>
    </reaction>
</comment>
<dbReference type="PANTHER" id="PTHR43884:SF12">
    <property type="entry name" value="ISOVALERYL-COA DEHYDROGENASE, MITOCHONDRIAL-RELATED"/>
    <property type="match status" value="1"/>
</dbReference>
<dbReference type="Pfam" id="PF02770">
    <property type="entry name" value="Acyl-CoA_dh_M"/>
    <property type="match status" value="1"/>
</dbReference>
<dbReference type="RefSeq" id="WP_343068084.1">
    <property type="nucleotide sequence ID" value="NZ_JACIDS010000004.1"/>
</dbReference>
<dbReference type="Pfam" id="PF02771">
    <property type="entry name" value="Acyl-CoA_dh_N"/>
    <property type="match status" value="1"/>
</dbReference>
<evidence type="ECO:0000256" key="12">
    <source>
        <dbReference type="ARBA" id="ARBA00048445"/>
    </source>
</evidence>
<comment type="subcellular location">
    <subcellularLocation>
        <location evidence="1">Cytoplasm</location>
    </subcellularLocation>
</comment>
<dbReference type="EC" id="1.14.14.21" evidence="9"/>
<evidence type="ECO:0000256" key="8">
    <source>
        <dbReference type="ARBA" id="ARBA00034317"/>
    </source>
</evidence>
<keyword evidence="6" id="KW-0503">Monooxygenase</keyword>
<evidence type="ECO:0000256" key="5">
    <source>
        <dbReference type="ARBA" id="ARBA00023002"/>
    </source>
</evidence>
<dbReference type="SUPFAM" id="SSF56645">
    <property type="entry name" value="Acyl-CoA dehydrogenase NM domain-like"/>
    <property type="match status" value="1"/>
</dbReference>
<evidence type="ECO:0000259" key="16">
    <source>
        <dbReference type="Pfam" id="PF08028"/>
    </source>
</evidence>
<sequence>MSQIERQNHFAAAPPVARPAPFIAPRRLKAHRITSDAEAIAIARELATEFAKGAADRDRARRLPIAEIERFSQSGLWGITVPKEYGGAGVSAVTLAEVIAIIAAADGSLGQIPQNHLYIVEGVRLGASEEQKQVLFQRVLDGDRFGNAFTEIGTRRNVDFTTRIERSGDGYVLNGQKFYSTGALFAHVIVAIANDAEKRSNFVFLERATAGLNLIDDWNGFGQRTTGSGTSTFDDIPVSEFQVVPHQIVFDRPTPMGPVAQIIHAAIDLGIARAALADTIAFTKTHARPYLETDYQHGSDDPHVIAAVGDLALRVHSADALTERAGRYTDIAIADPNEATVAAASIAVAEARAITTEVSLHVSSKLFELTGARSTSDQYGFDRHWRNARTHTLHDPVRYKYVNVGNYYLSDTLPPRHGAL</sequence>
<dbReference type="InterPro" id="IPR009100">
    <property type="entry name" value="AcylCoA_DH/oxidase_NM_dom_sf"/>
</dbReference>
<dbReference type="GO" id="GO:0006552">
    <property type="term" value="P:L-leucine catabolic process"/>
    <property type="evidence" value="ECO:0007669"/>
    <property type="project" value="TreeGrafter"/>
</dbReference>
<evidence type="ECO:0000256" key="3">
    <source>
        <dbReference type="ARBA" id="ARBA00022643"/>
    </source>
</evidence>
<reference evidence="17 18" key="1">
    <citation type="submission" date="2020-08" db="EMBL/GenBank/DDBJ databases">
        <title>Genomic Encyclopedia of Type Strains, Phase IV (KMG-IV): sequencing the most valuable type-strain genomes for metagenomic binning, comparative biology and taxonomic classification.</title>
        <authorList>
            <person name="Goeker M."/>
        </authorList>
    </citation>
    <scope>NUCLEOTIDE SEQUENCE [LARGE SCALE GENOMIC DNA]</scope>
    <source>
        <strain evidence="17 18">DSM 25966</strain>
    </source>
</reference>
<dbReference type="Pfam" id="PF08028">
    <property type="entry name" value="Acyl-CoA_dh_2"/>
    <property type="match status" value="1"/>
</dbReference>
<evidence type="ECO:0000256" key="4">
    <source>
        <dbReference type="ARBA" id="ARBA00022741"/>
    </source>
</evidence>
<dbReference type="Gene3D" id="1.20.140.10">
    <property type="entry name" value="Butyryl-CoA Dehydrogenase, subunit A, domain 3"/>
    <property type="match status" value="1"/>
</dbReference>
<evidence type="ECO:0000256" key="13">
    <source>
        <dbReference type="ARBA" id="ARBA00049456"/>
    </source>
</evidence>
<evidence type="ECO:0000256" key="1">
    <source>
        <dbReference type="ARBA" id="ARBA00004496"/>
    </source>
</evidence>
<name>A0A840AP10_9HYPH</name>
<dbReference type="PIRSF" id="PIRSF016578">
    <property type="entry name" value="HsaA"/>
    <property type="match status" value="1"/>
</dbReference>
<dbReference type="GO" id="GO:0050660">
    <property type="term" value="F:flavin adenine dinucleotide binding"/>
    <property type="evidence" value="ECO:0007669"/>
    <property type="project" value="InterPro"/>
</dbReference>
<dbReference type="GO" id="GO:0004497">
    <property type="term" value="F:monooxygenase activity"/>
    <property type="evidence" value="ECO:0007669"/>
    <property type="project" value="UniProtKB-KW"/>
</dbReference>
<keyword evidence="3" id="KW-0288">FMN</keyword>